<organism evidence="1 2">
    <name type="scientific">Rhodococcus opacus M213</name>
    <dbReference type="NCBI Taxonomy" id="1129896"/>
    <lineage>
        <taxon>Bacteria</taxon>
        <taxon>Bacillati</taxon>
        <taxon>Actinomycetota</taxon>
        <taxon>Actinomycetes</taxon>
        <taxon>Mycobacteriales</taxon>
        <taxon>Nocardiaceae</taxon>
        <taxon>Rhodococcus</taxon>
    </lineage>
</organism>
<dbReference type="Gene3D" id="3.40.50.300">
    <property type="entry name" value="P-loop containing nucleotide triphosphate hydrolases"/>
    <property type="match status" value="1"/>
</dbReference>
<gene>
    <name evidence="1" type="ORF">WSS_A33430</name>
</gene>
<dbReference type="Pfam" id="PF13671">
    <property type="entry name" value="AAA_33"/>
    <property type="match status" value="1"/>
</dbReference>
<evidence type="ECO:0000313" key="1">
    <source>
        <dbReference type="EMBL" id="EKT78291.1"/>
    </source>
</evidence>
<name>K8XBS1_RHOOP</name>
<protein>
    <recommendedName>
        <fullName evidence="3">ATP-binding protein</fullName>
    </recommendedName>
</protein>
<proteinExistence type="predicted"/>
<evidence type="ECO:0000313" key="2">
    <source>
        <dbReference type="Proteomes" id="UP000005951"/>
    </source>
</evidence>
<evidence type="ECO:0008006" key="3">
    <source>
        <dbReference type="Google" id="ProtNLM"/>
    </source>
</evidence>
<comment type="caution">
    <text evidence="1">The sequence shown here is derived from an EMBL/GenBank/DDBJ whole genome shotgun (WGS) entry which is preliminary data.</text>
</comment>
<sequence>MTPHDTTLPVAYITLGGAGSGKSTLSQRISSITGAAYLDKDTVAGPLVQFALEALGQDPSDREASEIYLSRVMPREYETLFAVAGRNLELGHSVVLDAPFVAYLSDPDYLLTATARAGWPETRIQVIHVTASAAVVKQRLVDRGLDRDRVKLNDWDSYWRRFGALECRWQSGQHHFVVNDDAQALRAVEELITAAAHITPDEPGDDQPA</sequence>
<reference evidence="1 2" key="1">
    <citation type="journal article" date="2013" name="Genome Announc.">
        <title>Draft Genome Sequence of Rhodococcus opacus Strain M213 Shows a Diverse Catabolic Potential.</title>
        <authorList>
            <person name="Pathak A."/>
            <person name="Green S.J."/>
            <person name="Ogram A."/>
            <person name="Chauhan A."/>
        </authorList>
    </citation>
    <scope>NUCLEOTIDE SEQUENCE [LARGE SCALE GENOMIC DNA]</scope>
    <source>
        <strain evidence="1 2">M213</strain>
    </source>
</reference>
<dbReference type="RefSeq" id="WP_005262700.1">
    <property type="nucleotide sequence ID" value="NZ_AJYC02000110.1"/>
</dbReference>
<dbReference type="Proteomes" id="UP000005951">
    <property type="component" value="Unassembled WGS sequence"/>
</dbReference>
<dbReference type="AlphaFoldDB" id="K8XBS1"/>
<dbReference type="SUPFAM" id="SSF52540">
    <property type="entry name" value="P-loop containing nucleoside triphosphate hydrolases"/>
    <property type="match status" value="1"/>
</dbReference>
<dbReference type="EMBL" id="AJYC02000110">
    <property type="protein sequence ID" value="EKT78291.1"/>
    <property type="molecule type" value="Genomic_DNA"/>
</dbReference>
<accession>K8XBS1</accession>
<dbReference type="InterPro" id="IPR027417">
    <property type="entry name" value="P-loop_NTPase"/>
</dbReference>